<dbReference type="GO" id="GO:0006325">
    <property type="term" value="P:chromatin organization"/>
    <property type="evidence" value="ECO:0007669"/>
    <property type="project" value="UniProtKB-KW"/>
</dbReference>
<dbReference type="PIRSF" id="PIRSF000654">
    <property type="entry name" value="Integrin-linked_kinase"/>
    <property type="match status" value="1"/>
</dbReference>
<feature type="binding site" evidence="12 14">
    <location>
        <position position="78"/>
    </location>
    <ligand>
        <name>ATP</name>
        <dbReference type="ChEBI" id="CHEBI:30616"/>
    </ligand>
</feature>
<evidence type="ECO:0000256" key="6">
    <source>
        <dbReference type="ARBA" id="ARBA00022840"/>
    </source>
</evidence>
<dbReference type="WBParaSite" id="MBELARI_LOCUS5416">
    <property type="protein sequence ID" value="MBELARI_LOCUS5416"/>
    <property type="gene ID" value="MBELARI_LOCUS5416"/>
</dbReference>
<feature type="active site" description="Proton acceptor" evidence="11">
    <location>
        <position position="172"/>
    </location>
</feature>
<dbReference type="GO" id="GO:0032506">
    <property type="term" value="P:cytokinetic process"/>
    <property type="evidence" value="ECO:0007669"/>
    <property type="project" value="UniProtKB-ARBA"/>
</dbReference>
<keyword evidence="4 12" id="KW-0547">Nucleotide-binding</keyword>
<feature type="binding site" evidence="12">
    <location>
        <position position="190"/>
    </location>
    <ligand>
        <name>ATP</name>
        <dbReference type="ChEBI" id="CHEBI:30616"/>
    </ligand>
</feature>
<evidence type="ECO:0000256" key="4">
    <source>
        <dbReference type="ARBA" id="ARBA00022741"/>
    </source>
</evidence>
<evidence type="ECO:0000256" key="2">
    <source>
        <dbReference type="ARBA" id="ARBA00022527"/>
    </source>
</evidence>
<accession>A0AAF3FH60</accession>
<dbReference type="CDD" id="cd14007">
    <property type="entry name" value="STKc_Aurora"/>
    <property type="match status" value="1"/>
</dbReference>
<dbReference type="FunFam" id="1.10.510.10:FF:000235">
    <property type="entry name" value="Serine/threonine-protein kinase ark1"/>
    <property type="match status" value="1"/>
</dbReference>
<dbReference type="PROSITE" id="PS00107">
    <property type="entry name" value="PROTEIN_KINASE_ATP"/>
    <property type="match status" value="1"/>
</dbReference>
<evidence type="ECO:0000256" key="10">
    <source>
        <dbReference type="ARBA" id="ARBA00048679"/>
    </source>
</evidence>
<feature type="region of interest" description="Disordered" evidence="17">
    <location>
        <begin position="1"/>
        <end position="24"/>
    </location>
</feature>
<keyword evidence="6 12" id="KW-0067">ATP-binding</keyword>
<feature type="cross-link" description="Glycyl lysine isopeptide (Lys-Gly) (interchain with G-Cter in SUMO2)" evidence="13">
    <location>
        <position position="174"/>
    </location>
</feature>
<dbReference type="SMART" id="SM00220">
    <property type="entry name" value="S_TKc"/>
    <property type="match status" value="1"/>
</dbReference>
<comment type="similarity">
    <text evidence="16">Belongs to the protein kinase superfamily. Ser/Thr protein kinase family. Aurora subfamily.</text>
</comment>
<dbReference type="GO" id="GO:0030261">
    <property type="term" value="P:chromosome condensation"/>
    <property type="evidence" value="ECO:0007669"/>
    <property type="project" value="UniProtKB-ARBA"/>
</dbReference>
<evidence type="ECO:0000313" key="19">
    <source>
        <dbReference type="Proteomes" id="UP000887575"/>
    </source>
</evidence>
<dbReference type="GO" id="GO:0030496">
    <property type="term" value="C:midbody"/>
    <property type="evidence" value="ECO:0007669"/>
    <property type="project" value="UniProtKB-SubCell"/>
</dbReference>
<dbReference type="GO" id="GO:0004674">
    <property type="term" value="F:protein serine/threonine kinase activity"/>
    <property type="evidence" value="ECO:0007669"/>
    <property type="project" value="UniProtKB-KW"/>
</dbReference>
<evidence type="ECO:0000256" key="13">
    <source>
        <dbReference type="PIRSR" id="PIRSR630616-3"/>
    </source>
</evidence>
<evidence type="ECO:0000256" key="1">
    <source>
        <dbReference type="ARBA" id="ARBA00004214"/>
    </source>
</evidence>
<dbReference type="FunFam" id="3.30.200.20:FF:000042">
    <property type="entry name" value="Aurora kinase A"/>
    <property type="match status" value="1"/>
</dbReference>
<proteinExistence type="inferred from homology"/>
<feature type="binding site" evidence="12">
    <location>
        <position position="59"/>
    </location>
    <ligand>
        <name>ATP</name>
        <dbReference type="ChEBI" id="CHEBI:30616"/>
    </ligand>
</feature>
<dbReference type="InterPro" id="IPR011009">
    <property type="entry name" value="Kinase-like_dom_sf"/>
</dbReference>
<dbReference type="AlphaFoldDB" id="A0AAF3FH60"/>
<keyword evidence="2 15" id="KW-0723">Serine/threonine-protein kinase</keyword>
<dbReference type="GO" id="GO:0000070">
    <property type="term" value="P:mitotic sister chromatid segregation"/>
    <property type="evidence" value="ECO:0007669"/>
    <property type="project" value="UniProtKB-ARBA"/>
</dbReference>
<dbReference type="PANTHER" id="PTHR24350">
    <property type="entry name" value="SERINE/THREONINE-PROTEIN KINASE IAL-RELATED"/>
    <property type="match status" value="1"/>
</dbReference>
<dbReference type="InterPro" id="IPR030616">
    <property type="entry name" value="Aur-like"/>
</dbReference>
<dbReference type="Pfam" id="PF00069">
    <property type="entry name" value="Pkinase"/>
    <property type="match status" value="1"/>
</dbReference>
<dbReference type="Proteomes" id="UP000887575">
    <property type="component" value="Unassembled WGS sequence"/>
</dbReference>
<dbReference type="EC" id="2.7.11.1" evidence="16"/>
<dbReference type="InterPro" id="IPR017441">
    <property type="entry name" value="Protein_kinase_ATP_BS"/>
</dbReference>
<keyword evidence="5 16" id="KW-0418">Kinase</keyword>
<dbReference type="GO" id="GO:0005524">
    <property type="term" value="F:ATP binding"/>
    <property type="evidence" value="ECO:0007669"/>
    <property type="project" value="UniProtKB-UniRule"/>
</dbReference>
<evidence type="ECO:0000256" key="17">
    <source>
        <dbReference type="SAM" id="MobiDB-lite"/>
    </source>
</evidence>
<comment type="catalytic activity">
    <reaction evidence="9 16">
        <text>L-threonyl-[protein] + ATP = O-phospho-L-threonyl-[protein] + ADP + H(+)</text>
        <dbReference type="Rhea" id="RHEA:46608"/>
        <dbReference type="Rhea" id="RHEA-COMP:11060"/>
        <dbReference type="Rhea" id="RHEA-COMP:11605"/>
        <dbReference type="ChEBI" id="CHEBI:15378"/>
        <dbReference type="ChEBI" id="CHEBI:30013"/>
        <dbReference type="ChEBI" id="CHEBI:30616"/>
        <dbReference type="ChEBI" id="CHEBI:61977"/>
        <dbReference type="ChEBI" id="CHEBI:456216"/>
        <dbReference type="EC" id="2.7.11.1"/>
    </reaction>
</comment>
<feature type="binding site" evidence="12">
    <location>
        <begin position="176"/>
        <end position="177"/>
    </location>
    <ligand>
        <name>ATP</name>
        <dbReference type="ChEBI" id="CHEBI:30616"/>
    </ligand>
</feature>
<evidence type="ECO:0000259" key="18">
    <source>
        <dbReference type="PROSITE" id="PS50011"/>
    </source>
</evidence>
<evidence type="ECO:0000256" key="15">
    <source>
        <dbReference type="RuleBase" id="RU000304"/>
    </source>
</evidence>
<keyword evidence="7" id="KW-0156">Chromatin regulator</keyword>
<keyword evidence="8" id="KW-0469">Meiosis</keyword>
<evidence type="ECO:0000256" key="8">
    <source>
        <dbReference type="ARBA" id="ARBA00023254"/>
    </source>
</evidence>
<dbReference type="Gene3D" id="1.10.510.10">
    <property type="entry name" value="Transferase(Phosphotransferase) domain 1"/>
    <property type="match status" value="1"/>
</dbReference>
<evidence type="ECO:0000256" key="11">
    <source>
        <dbReference type="PIRSR" id="PIRSR630616-1"/>
    </source>
</evidence>
<dbReference type="GO" id="GO:0051321">
    <property type="term" value="P:meiotic cell cycle"/>
    <property type="evidence" value="ECO:0007669"/>
    <property type="project" value="UniProtKB-KW"/>
</dbReference>
<dbReference type="PROSITE" id="PS00108">
    <property type="entry name" value="PROTEIN_KINASE_ST"/>
    <property type="match status" value="1"/>
</dbReference>
<evidence type="ECO:0000256" key="12">
    <source>
        <dbReference type="PIRSR" id="PIRSR630616-2"/>
    </source>
</evidence>
<evidence type="ECO:0000256" key="9">
    <source>
        <dbReference type="ARBA" id="ARBA00047899"/>
    </source>
</evidence>
<evidence type="ECO:0000256" key="5">
    <source>
        <dbReference type="ARBA" id="ARBA00022777"/>
    </source>
</evidence>
<dbReference type="InterPro" id="IPR008271">
    <property type="entry name" value="Ser/Thr_kinase_AS"/>
</dbReference>
<evidence type="ECO:0000256" key="16">
    <source>
        <dbReference type="RuleBase" id="RU367134"/>
    </source>
</evidence>
<dbReference type="SUPFAM" id="SSF56112">
    <property type="entry name" value="Protein kinase-like (PK-like)"/>
    <property type="match status" value="1"/>
</dbReference>
<feature type="domain" description="Protein kinase" evidence="18">
    <location>
        <begin position="49"/>
        <end position="300"/>
    </location>
</feature>
<comment type="catalytic activity">
    <reaction evidence="10 16">
        <text>L-seryl-[protein] + ATP = O-phospho-L-seryl-[protein] + ADP + H(+)</text>
        <dbReference type="Rhea" id="RHEA:17989"/>
        <dbReference type="Rhea" id="RHEA-COMP:9863"/>
        <dbReference type="Rhea" id="RHEA-COMP:11604"/>
        <dbReference type="ChEBI" id="CHEBI:15378"/>
        <dbReference type="ChEBI" id="CHEBI:29999"/>
        <dbReference type="ChEBI" id="CHEBI:30616"/>
        <dbReference type="ChEBI" id="CHEBI:83421"/>
        <dbReference type="ChEBI" id="CHEBI:456216"/>
        <dbReference type="EC" id="2.7.11.1"/>
    </reaction>
</comment>
<evidence type="ECO:0000256" key="3">
    <source>
        <dbReference type="ARBA" id="ARBA00022679"/>
    </source>
</evidence>
<evidence type="ECO:0000256" key="7">
    <source>
        <dbReference type="ARBA" id="ARBA00022853"/>
    </source>
</evidence>
<reference evidence="20" key="1">
    <citation type="submission" date="2024-02" db="UniProtKB">
        <authorList>
            <consortium name="WormBaseParasite"/>
        </authorList>
    </citation>
    <scope>IDENTIFICATION</scope>
</reference>
<keyword evidence="3 16" id="KW-0808">Transferase</keyword>
<protein>
    <recommendedName>
        <fullName evidence="16">Aurora kinase</fullName>
        <ecNumber evidence="16">2.7.11.1</ecNumber>
    </recommendedName>
</protein>
<dbReference type="Gene3D" id="3.30.200.20">
    <property type="entry name" value="Phosphorylase Kinase, domain 1"/>
    <property type="match status" value="1"/>
</dbReference>
<organism evidence="19 20">
    <name type="scientific">Mesorhabditis belari</name>
    <dbReference type="NCBI Taxonomy" id="2138241"/>
    <lineage>
        <taxon>Eukaryota</taxon>
        <taxon>Metazoa</taxon>
        <taxon>Ecdysozoa</taxon>
        <taxon>Nematoda</taxon>
        <taxon>Chromadorea</taxon>
        <taxon>Rhabditida</taxon>
        <taxon>Rhabditina</taxon>
        <taxon>Rhabditomorpha</taxon>
        <taxon>Rhabditoidea</taxon>
        <taxon>Rhabditidae</taxon>
        <taxon>Mesorhabditinae</taxon>
        <taxon>Mesorhabditis</taxon>
    </lineage>
</organism>
<dbReference type="InterPro" id="IPR000719">
    <property type="entry name" value="Prot_kinase_dom"/>
</dbReference>
<keyword evidence="19" id="KW-1185">Reference proteome</keyword>
<dbReference type="PROSITE" id="PS50011">
    <property type="entry name" value="PROTEIN_KINASE_DOM"/>
    <property type="match status" value="1"/>
</dbReference>
<sequence>MASPLLKEKANNIQTERQESLEKERLTENKEIARQAGETTKMSWTLNDFAIGRPLGKGRFGHVYLGKENASGYVVALKVLFKKELVRLNVPHQLRREVEIQYHLRHPNILRLYGYFHDAERVYIVLEYCQRGELYRILKERGRLNQEDTAKYIYQLSSALDFCHERNVIHRDIKPENVLIDKNGDLKLSDFGWAVQHDGSVKRATICGTLDYLPPEMLAQMPHTHKVDNWSVGILMFECLVGKAPFEVPTQSETIDRIKRCHFKLPDSMEAGAKELINKIIRIEPEERLSLKEVMAHPWLIQHYPKAASHHAIETVTK</sequence>
<comment type="subcellular location">
    <subcellularLocation>
        <location evidence="1">Midbody</location>
    </subcellularLocation>
</comment>
<evidence type="ECO:0000256" key="14">
    <source>
        <dbReference type="PROSITE-ProRule" id="PRU10141"/>
    </source>
</evidence>
<name>A0AAF3FH60_9BILA</name>
<evidence type="ECO:0000313" key="20">
    <source>
        <dbReference type="WBParaSite" id="MBELARI_LOCUS5416"/>
    </source>
</evidence>